<gene>
    <name evidence="2" type="ORF">Pcinc_034142</name>
</gene>
<comment type="caution">
    <text evidence="2">The sequence shown here is derived from an EMBL/GenBank/DDBJ whole genome shotgun (WGS) entry which is preliminary data.</text>
</comment>
<evidence type="ECO:0000313" key="3">
    <source>
        <dbReference type="Proteomes" id="UP001286313"/>
    </source>
</evidence>
<accession>A0AAE1JXA5</accession>
<evidence type="ECO:0000313" key="2">
    <source>
        <dbReference type="EMBL" id="KAK3859762.1"/>
    </source>
</evidence>
<reference evidence="2" key="1">
    <citation type="submission" date="2023-10" db="EMBL/GenBank/DDBJ databases">
        <title>Genome assemblies of two species of porcelain crab, Petrolisthes cinctipes and Petrolisthes manimaculis (Anomura: Porcellanidae).</title>
        <authorList>
            <person name="Angst P."/>
        </authorList>
    </citation>
    <scope>NUCLEOTIDE SEQUENCE</scope>
    <source>
        <strain evidence="2">PB745_01</strain>
        <tissue evidence="2">Gill</tissue>
    </source>
</reference>
<name>A0AAE1JXA5_PETCI</name>
<dbReference type="AlphaFoldDB" id="A0AAE1JXA5"/>
<feature type="region of interest" description="Disordered" evidence="1">
    <location>
        <begin position="85"/>
        <end position="115"/>
    </location>
</feature>
<dbReference type="EMBL" id="JAWQEG010004926">
    <property type="protein sequence ID" value="KAK3859762.1"/>
    <property type="molecule type" value="Genomic_DNA"/>
</dbReference>
<dbReference type="Proteomes" id="UP001286313">
    <property type="component" value="Unassembled WGS sequence"/>
</dbReference>
<feature type="compositionally biased region" description="Pro residues" evidence="1">
    <location>
        <begin position="99"/>
        <end position="115"/>
    </location>
</feature>
<sequence>MPTHRPLPIPLLLYPSPSHSTFVIAHFPTLTIPSTLHAPHPSTATPSPLSTHPPTLCPRPSHITHCLARPPLPLSSHPTRPHLYYPPSVPSLHHQLQPSPLPDSHPLPPLTSTPPVPSVPPFATLAYHPPTHPPPFIPPIPSSPLPYLPTLFRHPYPHPYFHSPLSPLSQLNLPPPPPPLVPAPNTVPLPSAGSSVWWGRVVGWHGTSPGWLRARCPCLSYPAAAATTTAGSSPAGVLSDTASLLIFPCSLSLPHRHQ</sequence>
<proteinExistence type="predicted"/>
<protein>
    <submittedName>
        <fullName evidence="2">Uncharacterized protein</fullName>
    </submittedName>
</protein>
<organism evidence="2 3">
    <name type="scientific">Petrolisthes cinctipes</name>
    <name type="common">Flat porcelain crab</name>
    <dbReference type="NCBI Taxonomy" id="88211"/>
    <lineage>
        <taxon>Eukaryota</taxon>
        <taxon>Metazoa</taxon>
        <taxon>Ecdysozoa</taxon>
        <taxon>Arthropoda</taxon>
        <taxon>Crustacea</taxon>
        <taxon>Multicrustacea</taxon>
        <taxon>Malacostraca</taxon>
        <taxon>Eumalacostraca</taxon>
        <taxon>Eucarida</taxon>
        <taxon>Decapoda</taxon>
        <taxon>Pleocyemata</taxon>
        <taxon>Anomura</taxon>
        <taxon>Galatheoidea</taxon>
        <taxon>Porcellanidae</taxon>
        <taxon>Petrolisthes</taxon>
    </lineage>
</organism>
<keyword evidence="3" id="KW-1185">Reference proteome</keyword>
<evidence type="ECO:0000256" key="1">
    <source>
        <dbReference type="SAM" id="MobiDB-lite"/>
    </source>
</evidence>